<gene>
    <name evidence="9" type="ORF">MTP13_01035</name>
</gene>
<dbReference type="PROSITE" id="PS50850">
    <property type="entry name" value="MFS"/>
    <property type="match status" value="1"/>
</dbReference>
<dbReference type="RefSeq" id="WP_243569226.1">
    <property type="nucleotide sequence ID" value="NZ_BAAARD010000005.1"/>
</dbReference>
<dbReference type="InterPro" id="IPR005829">
    <property type="entry name" value="Sugar_transporter_CS"/>
</dbReference>
<evidence type="ECO:0000259" key="8">
    <source>
        <dbReference type="PROSITE" id="PS50850"/>
    </source>
</evidence>
<keyword evidence="6 7" id="KW-0472">Membrane</keyword>
<dbReference type="CDD" id="cd17369">
    <property type="entry name" value="MFS_ShiA_like"/>
    <property type="match status" value="1"/>
</dbReference>
<organism evidence="9 10">
    <name type="scientific">Agromyces soli</name>
    <dbReference type="NCBI Taxonomy" id="659012"/>
    <lineage>
        <taxon>Bacteria</taxon>
        <taxon>Bacillati</taxon>
        <taxon>Actinomycetota</taxon>
        <taxon>Actinomycetes</taxon>
        <taxon>Micrococcales</taxon>
        <taxon>Microbacteriaceae</taxon>
        <taxon>Agromyces</taxon>
    </lineage>
</organism>
<comment type="subcellular location">
    <subcellularLocation>
        <location evidence="1">Cell membrane</location>
        <topology evidence="1">Multi-pass membrane protein</topology>
    </subcellularLocation>
</comment>
<protein>
    <submittedName>
        <fullName evidence="9">MHS family MFS transporter</fullName>
    </submittedName>
</protein>
<feature type="transmembrane region" description="Helical" evidence="7">
    <location>
        <begin position="244"/>
        <end position="269"/>
    </location>
</feature>
<proteinExistence type="predicted"/>
<evidence type="ECO:0000256" key="6">
    <source>
        <dbReference type="ARBA" id="ARBA00023136"/>
    </source>
</evidence>
<dbReference type="InterPro" id="IPR005828">
    <property type="entry name" value="MFS_sugar_transport-like"/>
</dbReference>
<keyword evidence="2" id="KW-0813">Transport</keyword>
<name>A0ABY4AT92_9MICO</name>
<feature type="transmembrane region" description="Helical" evidence="7">
    <location>
        <begin position="114"/>
        <end position="134"/>
    </location>
</feature>
<reference evidence="9 10" key="1">
    <citation type="submission" date="2022-03" db="EMBL/GenBank/DDBJ databases">
        <title>Agromyces sp. isolated from the gut of P. brevitarsis seulensis larvae.</title>
        <authorList>
            <person name="Won M."/>
            <person name="Kwon S.-W."/>
        </authorList>
    </citation>
    <scope>NUCLEOTIDE SEQUENCE [LARGE SCALE GENOMIC DNA]</scope>
    <source>
        <strain evidence="9 10">KACC 16215</strain>
    </source>
</reference>
<dbReference type="Proteomes" id="UP000831304">
    <property type="component" value="Chromosome"/>
</dbReference>
<evidence type="ECO:0000313" key="10">
    <source>
        <dbReference type="Proteomes" id="UP000831304"/>
    </source>
</evidence>
<evidence type="ECO:0000256" key="3">
    <source>
        <dbReference type="ARBA" id="ARBA00022475"/>
    </source>
</evidence>
<dbReference type="Pfam" id="PF07690">
    <property type="entry name" value="MFS_1"/>
    <property type="match status" value="1"/>
</dbReference>
<keyword evidence="4 7" id="KW-0812">Transmembrane</keyword>
<keyword evidence="10" id="KW-1185">Reference proteome</keyword>
<dbReference type="Gene3D" id="1.20.1250.20">
    <property type="entry name" value="MFS general substrate transporter like domains"/>
    <property type="match status" value="1"/>
</dbReference>
<feature type="transmembrane region" description="Helical" evidence="7">
    <location>
        <begin position="310"/>
        <end position="330"/>
    </location>
</feature>
<accession>A0ABY4AT92</accession>
<feature type="transmembrane region" description="Helical" evidence="7">
    <location>
        <begin position="90"/>
        <end position="108"/>
    </location>
</feature>
<dbReference type="Pfam" id="PF00083">
    <property type="entry name" value="Sugar_tr"/>
    <property type="match status" value="1"/>
</dbReference>
<dbReference type="PANTHER" id="PTHR43045:SF1">
    <property type="entry name" value="SHIKIMATE TRANSPORTER"/>
    <property type="match status" value="1"/>
</dbReference>
<feature type="transmembrane region" description="Helical" evidence="7">
    <location>
        <begin position="189"/>
        <end position="209"/>
    </location>
</feature>
<dbReference type="PANTHER" id="PTHR43045">
    <property type="entry name" value="SHIKIMATE TRANSPORTER"/>
    <property type="match status" value="1"/>
</dbReference>
<feature type="transmembrane region" description="Helical" evidence="7">
    <location>
        <begin position="404"/>
        <end position="422"/>
    </location>
</feature>
<dbReference type="InterPro" id="IPR036259">
    <property type="entry name" value="MFS_trans_sf"/>
</dbReference>
<dbReference type="SUPFAM" id="SSF103473">
    <property type="entry name" value="MFS general substrate transporter"/>
    <property type="match status" value="1"/>
</dbReference>
<dbReference type="InterPro" id="IPR020846">
    <property type="entry name" value="MFS_dom"/>
</dbReference>
<evidence type="ECO:0000256" key="2">
    <source>
        <dbReference type="ARBA" id="ARBA00022448"/>
    </source>
</evidence>
<evidence type="ECO:0000313" key="9">
    <source>
        <dbReference type="EMBL" id="UOE26397.1"/>
    </source>
</evidence>
<evidence type="ECO:0000256" key="4">
    <source>
        <dbReference type="ARBA" id="ARBA00022692"/>
    </source>
</evidence>
<dbReference type="InterPro" id="IPR011701">
    <property type="entry name" value="MFS"/>
</dbReference>
<feature type="transmembrane region" description="Helical" evidence="7">
    <location>
        <begin position="336"/>
        <end position="360"/>
    </location>
</feature>
<feature type="transmembrane region" description="Helical" evidence="7">
    <location>
        <begin position="275"/>
        <end position="298"/>
    </location>
</feature>
<evidence type="ECO:0000256" key="5">
    <source>
        <dbReference type="ARBA" id="ARBA00022989"/>
    </source>
</evidence>
<feature type="transmembrane region" description="Helical" evidence="7">
    <location>
        <begin position="372"/>
        <end position="392"/>
    </location>
</feature>
<dbReference type="EMBL" id="CP094533">
    <property type="protein sequence ID" value="UOE26397.1"/>
    <property type="molecule type" value="Genomic_DNA"/>
</dbReference>
<feature type="domain" description="Major facilitator superfamily (MFS) profile" evidence="8">
    <location>
        <begin position="17"/>
        <end position="427"/>
    </location>
</feature>
<keyword evidence="5 7" id="KW-1133">Transmembrane helix</keyword>
<keyword evidence="3" id="KW-1003">Cell membrane</keyword>
<sequence>MTRQLASPGSRTPMARLTAATVVGNAIEFYDFNVYGTLTAVVFGRLFFSAEDPVLGTFLAFTTFAVGFLARPIGGIVFGHFGDRIGRKPMLVASLLTMGIATMLMGLLPTYAQVGALAPVLLVLLRFVQGLGIGGEWGGAITLMMESAPERRRGIFGSAVQTGSGLGIMLSTGVVTLLFVLLTPEQIDAWGWRIPLLFSVVLVAVGLIIRSKIEESPAFREREAVAAPPKVPVLETLRKHWRMVLVAIGMYISVAAFGFTQGVFFVSYLVNQMQIAPATATLANLVAAAGYLLATLLGGWLSDRIGRTRAYLVGAVLILIAPFLMFGIGATGQVPLILAVMPVVGALGGVAYGAQAALFFELFPARVRYTGISLGFQIAAVLGGGLTPLIAASLTEATGTTTSVSIYLGVLTALMIVCTLLAPRIVRREAAAEPSAVREPVEGPAA</sequence>
<evidence type="ECO:0000256" key="7">
    <source>
        <dbReference type="SAM" id="Phobius"/>
    </source>
</evidence>
<dbReference type="PROSITE" id="PS00217">
    <property type="entry name" value="SUGAR_TRANSPORT_2"/>
    <property type="match status" value="1"/>
</dbReference>
<feature type="transmembrane region" description="Helical" evidence="7">
    <location>
        <begin position="155"/>
        <end position="183"/>
    </location>
</feature>
<evidence type="ECO:0000256" key="1">
    <source>
        <dbReference type="ARBA" id="ARBA00004651"/>
    </source>
</evidence>
<feature type="transmembrane region" description="Helical" evidence="7">
    <location>
        <begin position="54"/>
        <end position="78"/>
    </location>
</feature>